<dbReference type="AlphaFoldDB" id="A0A2P5FVE8"/>
<sequence length="60" mass="6836">LHLLLYQGLCLNKVRALDPCYHSLETAEIFEQSLISLVSAKNTLDLILKLDVKKKKKGRI</sequence>
<dbReference type="InParanoid" id="A0A2P5FVE8"/>
<comment type="caution">
    <text evidence="1">The sequence shown here is derived from an EMBL/GenBank/DDBJ whole genome shotgun (WGS) entry which is preliminary data.</text>
</comment>
<dbReference type="Proteomes" id="UP000237000">
    <property type="component" value="Unassembled WGS sequence"/>
</dbReference>
<protein>
    <submittedName>
        <fullName evidence="1">Uncharacterized protein</fullName>
    </submittedName>
</protein>
<evidence type="ECO:0000313" key="2">
    <source>
        <dbReference type="Proteomes" id="UP000237000"/>
    </source>
</evidence>
<organism evidence="1 2">
    <name type="scientific">Trema orientale</name>
    <name type="common">Charcoal tree</name>
    <name type="synonym">Celtis orientalis</name>
    <dbReference type="NCBI Taxonomy" id="63057"/>
    <lineage>
        <taxon>Eukaryota</taxon>
        <taxon>Viridiplantae</taxon>
        <taxon>Streptophyta</taxon>
        <taxon>Embryophyta</taxon>
        <taxon>Tracheophyta</taxon>
        <taxon>Spermatophyta</taxon>
        <taxon>Magnoliopsida</taxon>
        <taxon>eudicotyledons</taxon>
        <taxon>Gunneridae</taxon>
        <taxon>Pentapetalae</taxon>
        <taxon>rosids</taxon>
        <taxon>fabids</taxon>
        <taxon>Rosales</taxon>
        <taxon>Cannabaceae</taxon>
        <taxon>Trema</taxon>
    </lineage>
</organism>
<dbReference type="OrthoDB" id="10460980at2759"/>
<accession>A0A2P5FVE8</accession>
<proteinExistence type="predicted"/>
<dbReference type="EMBL" id="JXTC01000007">
    <property type="protein sequence ID" value="POO01770.1"/>
    <property type="molecule type" value="Genomic_DNA"/>
</dbReference>
<feature type="non-terminal residue" evidence="1">
    <location>
        <position position="1"/>
    </location>
</feature>
<gene>
    <name evidence="1" type="ORF">TorRG33x02_025470</name>
</gene>
<keyword evidence="2" id="KW-1185">Reference proteome</keyword>
<reference evidence="2" key="1">
    <citation type="submission" date="2016-06" db="EMBL/GenBank/DDBJ databases">
        <title>Parallel loss of symbiosis genes in relatives of nitrogen-fixing non-legume Parasponia.</title>
        <authorList>
            <person name="Van Velzen R."/>
            <person name="Holmer R."/>
            <person name="Bu F."/>
            <person name="Rutten L."/>
            <person name="Van Zeijl A."/>
            <person name="Liu W."/>
            <person name="Santuari L."/>
            <person name="Cao Q."/>
            <person name="Sharma T."/>
            <person name="Shen D."/>
            <person name="Roswanjaya Y."/>
            <person name="Wardhani T."/>
            <person name="Kalhor M.S."/>
            <person name="Jansen J."/>
            <person name="Van den Hoogen J."/>
            <person name="Gungor B."/>
            <person name="Hartog M."/>
            <person name="Hontelez J."/>
            <person name="Verver J."/>
            <person name="Yang W.-C."/>
            <person name="Schijlen E."/>
            <person name="Repin R."/>
            <person name="Schilthuizen M."/>
            <person name="Schranz E."/>
            <person name="Heidstra R."/>
            <person name="Miyata K."/>
            <person name="Fedorova E."/>
            <person name="Kohlen W."/>
            <person name="Bisseling T."/>
            <person name="Smit S."/>
            <person name="Geurts R."/>
        </authorList>
    </citation>
    <scope>NUCLEOTIDE SEQUENCE [LARGE SCALE GENOMIC DNA]</scope>
    <source>
        <strain evidence="2">cv. RG33-2</strain>
    </source>
</reference>
<name>A0A2P5FVE8_TREOI</name>
<evidence type="ECO:0000313" key="1">
    <source>
        <dbReference type="EMBL" id="POO01770.1"/>
    </source>
</evidence>